<accession>A0A378RJ47</accession>
<evidence type="ECO:0000313" key="4">
    <source>
        <dbReference type="EMBL" id="STZ27073.1"/>
    </source>
</evidence>
<reference evidence="4 5" key="1">
    <citation type="submission" date="2018-06" db="EMBL/GenBank/DDBJ databases">
        <authorList>
            <consortium name="Pathogen Informatics"/>
            <person name="Doyle S."/>
        </authorList>
    </citation>
    <scope>NUCLEOTIDE SEQUENCE [LARGE SCALE GENOMIC DNA]</scope>
    <source>
        <strain evidence="4 5">NCTC11179</strain>
    </source>
</reference>
<dbReference type="RefSeq" id="WP_115091612.1">
    <property type="nucleotide sequence ID" value="NZ_CP068107.1"/>
</dbReference>
<evidence type="ECO:0000256" key="2">
    <source>
        <dbReference type="SAM" id="MobiDB-lite"/>
    </source>
</evidence>
<dbReference type="Gene3D" id="2.60.450.10">
    <property type="entry name" value="Lipopolysaccharide (LPS) transport protein A like domain"/>
    <property type="match status" value="1"/>
</dbReference>
<proteinExistence type="predicted"/>
<dbReference type="Pfam" id="PF13100">
    <property type="entry name" value="OstA_2"/>
    <property type="match status" value="1"/>
</dbReference>
<protein>
    <submittedName>
        <fullName evidence="4">Organic solvent tolerance protein OstA</fullName>
    </submittedName>
</protein>
<dbReference type="AlphaFoldDB" id="A0A378RJ47"/>
<dbReference type="EMBL" id="UGQL01000001">
    <property type="protein sequence ID" value="STZ27073.1"/>
    <property type="molecule type" value="Genomic_DNA"/>
</dbReference>
<name>A0A378RJ47_MYROD</name>
<dbReference type="PANTHER" id="PTHR36504">
    <property type="entry name" value="LIPOPOLYSACCHARIDE EXPORT SYSTEM PROTEIN LPTA"/>
    <property type="match status" value="1"/>
</dbReference>
<sequence>MRTLYFFILFTLISIPSFSQDKNKIIIHHADLSDRNQAELPDATLLRGNITAEHNGIILNCNKAYYFEKENYIKLLGDVRMNQGDTLFLDSKYAEYNAINGFAYAEGNVIVRSPDSTLETDTLRFNRNENLIYYNTPGTIVNKGNILKSKSGKYLMSEKKFQFFTAVTITTTQGTIVKSNHLDFYEVPEHAYVFGPSTITNKDDYIYTENGYYDVKHDLGKMVKNSYIWYDQRKIEGDSIYYNKLNEFASATNHVRITDTINKSRITGHYAELYKLKDSMFVTQKALVSMLTEEGDSVWFSAKRIVLTGPEKDRIIRGYHDARIFRDSMSGKADSIHSSERLGLTQLIGRPVLWNGDSQVTGDVMHLINNLQTKQMDSLKVLNNAFIIEKDTIGTGYNQVKGVNLYGKFRDNKLSELDLVKNAEMIYYAYNEKNEFIGIDKGICSHINVGFSDNEISTVTLFVSPESELYPDEMLPQNARFLKDFLWRGDEKINSLAEIFSDEEMQEEADKKEEREQKQKEAEEPIEIQKETLNPEAEPQQTKEKKTSK</sequence>
<evidence type="ECO:0000256" key="1">
    <source>
        <dbReference type="ARBA" id="ARBA00022729"/>
    </source>
</evidence>
<dbReference type="GO" id="GO:0009279">
    <property type="term" value="C:cell outer membrane"/>
    <property type="evidence" value="ECO:0007669"/>
    <property type="project" value="TreeGrafter"/>
</dbReference>
<evidence type="ECO:0000313" key="5">
    <source>
        <dbReference type="Proteomes" id="UP000255024"/>
    </source>
</evidence>
<dbReference type="InterPro" id="IPR052037">
    <property type="entry name" value="LPS_export_LptA"/>
</dbReference>
<dbReference type="GO" id="GO:0030288">
    <property type="term" value="C:outer membrane-bounded periplasmic space"/>
    <property type="evidence" value="ECO:0007669"/>
    <property type="project" value="TreeGrafter"/>
</dbReference>
<keyword evidence="5" id="KW-1185">Reference proteome</keyword>
<organism evidence="4 5">
    <name type="scientific">Myroides odoratus</name>
    <name type="common">Flavobacterium odoratum</name>
    <dbReference type="NCBI Taxonomy" id="256"/>
    <lineage>
        <taxon>Bacteria</taxon>
        <taxon>Pseudomonadati</taxon>
        <taxon>Bacteroidota</taxon>
        <taxon>Flavobacteriia</taxon>
        <taxon>Flavobacteriales</taxon>
        <taxon>Flavobacteriaceae</taxon>
        <taxon>Myroides</taxon>
    </lineage>
</organism>
<gene>
    <name evidence="4" type="ORF">NCTC11179_00603</name>
</gene>
<evidence type="ECO:0000259" key="3">
    <source>
        <dbReference type="Pfam" id="PF13100"/>
    </source>
</evidence>
<dbReference type="InterPro" id="IPR005653">
    <property type="entry name" value="OstA-like_N"/>
</dbReference>
<feature type="region of interest" description="Disordered" evidence="2">
    <location>
        <begin position="500"/>
        <end position="549"/>
    </location>
</feature>
<feature type="domain" description="Organic solvent tolerance-like N-terminal" evidence="3">
    <location>
        <begin position="22"/>
        <end position="176"/>
    </location>
</feature>
<dbReference type="Proteomes" id="UP000255024">
    <property type="component" value="Unassembled WGS sequence"/>
</dbReference>
<dbReference type="PANTHER" id="PTHR36504:SF1">
    <property type="entry name" value="LIPOPOLYSACCHARIDE EXPORT SYSTEM PROTEIN LPTA"/>
    <property type="match status" value="1"/>
</dbReference>
<keyword evidence="1" id="KW-0732">Signal</keyword>
<dbReference type="GO" id="GO:0017089">
    <property type="term" value="F:glycolipid transfer activity"/>
    <property type="evidence" value="ECO:0007669"/>
    <property type="project" value="TreeGrafter"/>
</dbReference>
<dbReference type="GO" id="GO:0015920">
    <property type="term" value="P:lipopolysaccharide transport"/>
    <property type="evidence" value="ECO:0007669"/>
    <property type="project" value="TreeGrafter"/>
</dbReference>
<feature type="compositionally biased region" description="Basic and acidic residues" evidence="2">
    <location>
        <begin position="508"/>
        <end position="530"/>
    </location>
</feature>